<evidence type="ECO:0000256" key="1">
    <source>
        <dbReference type="SAM" id="MobiDB-lite"/>
    </source>
</evidence>
<reference evidence="2 3" key="4">
    <citation type="journal article" date="2009" name="Appl. Environ. Microbiol.">
        <title>Comparative genome-wide transcriptional profiling of Azorhizobium caulinodans ORS571 grown under free-living and symbiotic conditions.</title>
        <authorList>
            <person name="Tsukada S."/>
            <person name="Aono T."/>
            <person name="Akiba N."/>
            <person name="Lee KB."/>
            <person name="Liu CT."/>
            <person name="Toyazaki H."/>
            <person name="Oyaizu H."/>
        </authorList>
    </citation>
    <scope>NUCLEOTIDE SEQUENCE [LARGE SCALE GENOMIC DNA]</scope>
    <source>
        <strain evidence="3">ATCC 43989 / DSM 5975 / JCM 20966 / LMG 6465 / NBRC 14845 / NCIMB 13405 / ORS 571</strain>
    </source>
</reference>
<reference evidence="3" key="2">
    <citation type="submission" date="2007-04" db="EMBL/GenBank/DDBJ databases">
        <title>Complete genome sequence of the nitrogen-fixing bacterium Azorhizobium caulinodans ORS571.</title>
        <authorList>
            <person name="Lee K.B."/>
            <person name="Backer P.D."/>
            <person name="Aono T."/>
            <person name="Liu C.T."/>
            <person name="Suzuki S."/>
            <person name="Suzuki T."/>
            <person name="Kaneko T."/>
            <person name="Yamada M."/>
            <person name="Tabata S."/>
            <person name="Kupfer D.M."/>
            <person name="Najar F.Z."/>
            <person name="Wiley G.B."/>
            <person name="Roe B."/>
            <person name="Binnewies T."/>
            <person name="Ussery D."/>
            <person name="Vereecke D."/>
            <person name="Gevers D."/>
            <person name="Holsters M."/>
            <person name="Oyaizu H."/>
        </authorList>
    </citation>
    <scope>NUCLEOTIDE SEQUENCE [LARGE SCALE GENOMIC DNA]</scope>
    <source>
        <strain evidence="3">ATCC 43989 / DSM 5975 / JCM 20966 / LMG 6465 / NBRC 14845 / NCIMB 13405 / ORS 571</strain>
    </source>
</reference>
<keyword evidence="3" id="KW-1185">Reference proteome</keyword>
<reference evidence="2 3" key="6">
    <citation type="journal article" date="2011" name="Appl. Environ. Microbiol.">
        <title>Involvement of the azorhizobial chromosome partition gene (parA) in the onset of bacteroid differentiation during Sesbania rostrata stem nodule development.</title>
        <authorList>
            <person name="Liu CT."/>
            <person name="Lee KB."/>
            <person name="Wang YS."/>
            <person name="Peng MH."/>
            <person name="Lee KT."/>
            <person name="Suzuki S."/>
            <person name="Suzuki T."/>
            <person name="Oyaizu H."/>
        </authorList>
    </citation>
    <scope>NUCLEOTIDE SEQUENCE [LARGE SCALE GENOMIC DNA]</scope>
    <source>
        <strain evidence="3">ATCC 43989 / DSM 5975 / JCM 20966 / LMG 6465 / NBRC 14845 / NCIMB 13405 / ORS 571</strain>
    </source>
</reference>
<dbReference type="STRING" id="438753.AZC_0542"/>
<reference evidence="2 3" key="3">
    <citation type="journal article" date="2008" name="BMC Genomics">
        <title>The genome of the versatile nitrogen fixer Azorhizobium caulinodans ORS571.</title>
        <authorList>
            <person name="Lee KB."/>
            <person name="Backer P.D."/>
            <person name="Aono T."/>
            <person name="Liu CT."/>
            <person name="Suzuki S."/>
            <person name="Suzuki T."/>
            <person name="Kaneko T."/>
            <person name="Yamada M."/>
            <person name="Tabata S."/>
            <person name="Kupfer D.M."/>
            <person name="Najar F.Z."/>
            <person name="Wiley G.B."/>
            <person name="Roe B."/>
            <person name="Binnewies T.T."/>
            <person name="Ussery D.W."/>
            <person name="D'Haeze W."/>
            <person name="Herder J.D."/>
            <person name="Gevers D."/>
            <person name="Vereecke D."/>
            <person name="Holsters M."/>
            <person name="Oyaizu H."/>
        </authorList>
    </citation>
    <scope>NUCLEOTIDE SEQUENCE [LARGE SCALE GENOMIC DNA]</scope>
    <source>
        <strain evidence="3">ATCC 43989 / DSM 5975 / JCM 20966 / LMG 6465 / NBRC 14845 / NCIMB 13405 / ORS 571</strain>
    </source>
</reference>
<protein>
    <submittedName>
        <fullName evidence="2">Uncharacterized protein</fullName>
    </submittedName>
</protein>
<sequence>MRLRKALRRRMGKTGSPSPSRPNRERHMPARTRKELQDLKAELAATGAETAAAPKPRRHRAAAHPHAPEAPPPDVEAPSPEAPAAAAGEAAAEAEPETATFDQLHALVRDLQEALHEATEKAEDAVTSHPAAALASAFLLGLLVGRAWR</sequence>
<feature type="compositionally biased region" description="Basic and acidic residues" evidence="1">
    <location>
        <begin position="22"/>
        <end position="41"/>
    </location>
</feature>
<feature type="compositionally biased region" description="Basic residues" evidence="1">
    <location>
        <begin position="1"/>
        <end position="12"/>
    </location>
</feature>
<accession>A8IMF4</accession>
<dbReference type="EMBL" id="AP009384">
    <property type="protein sequence ID" value="BAF86540.1"/>
    <property type="molecule type" value="Genomic_DNA"/>
</dbReference>
<organism evidence="2 3">
    <name type="scientific">Azorhizobium caulinodans (strain ATCC 43989 / DSM 5975 / JCM 20966 / LMG 6465 / NBRC 14845 / NCIMB 13405 / ORS 571)</name>
    <dbReference type="NCBI Taxonomy" id="438753"/>
    <lineage>
        <taxon>Bacteria</taxon>
        <taxon>Pseudomonadati</taxon>
        <taxon>Pseudomonadota</taxon>
        <taxon>Alphaproteobacteria</taxon>
        <taxon>Hyphomicrobiales</taxon>
        <taxon>Xanthobacteraceae</taxon>
        <taxon>Azorhizobium</taxon>
    </lineage>
</organism>
<dbReference type="KEGG" id="azc:AZC_0542"/>
<reference evidence="2 3" key="1">
    <citation type="journal article" date="2007" name="Appl. Environ. Microbiol.">
        <title>Rhizobial factors required for stem nodule maturation and maintenance in Sesbania rostrata-Azorhizobium caulinodans ORS571 symbiosis.</title>
        <authorList>
            <person name="Suzuki S."/>
            <person name="Aono T."/>
            <person name="Lee KB."/>
            <person name="Suzuki T."/>
            <person name="Liu CT."/>
            <person name="Miwa H."/>
            <person name="Wakao S."/>
            <person name="Iki T."/>
            <person name="Oyaizu H."/>
        </authorList>
    </citation>
    <scope>NUCLEOTIDE SEQUENCE [LARGE SCALE GENOMIC DNA]</scope>
    <source>
        <strain evidence="3">ATCC 43989 / DSM 5975 / JCM 20966 / LMG 6465 / NBRC 14845 / NCIMB 13405 / ORS 571</strain>
    </source>
</reference>
<dbReference type="Proteomes" id="UP000000270">
    <property type="component" value="Chromosome"/>
</dbReference>
<name>A8IMF4_AZOC5</name>
<feature type="region of interest" description="Disordered" evidence="1">
    <location>
        <begin position="1"/>
        <end position="102"/>
    </location>
</feature>
<proteinExistence type="predicted"/>
<evidence type="ECO:0000313" key="3">
    <source>
        <dbReference type="Proteomes" id="UP000000270"/>
    </source>
</evidence>
<gene>
    <name evidence="2" type="ordered locus">AZC_0542</name>
</gene>
<dbReference type="AlphaFoldDB" id="A8IMF4"/>
<reference evidence="2 3" key="5">
    <citation type="journal article" date="2010" name="Appl. Environ. Microbiol.">
        <title>phrR-like gene praR of Azorhizobium caulinodans ORS571 is essential for symbiosis with Sesbania rostrata and is involved in expression of reb genes.</title>
        <authorList>
            <person name="Akiba N."/>
            <person name="Aono T."/>
            <person name="Toyazaki H."/>
            <person name="Sato S."/>
            <person name="Oyaizu H."/>
        </authorList>
    </citation>
    <scope>NUCLEOTIDE SEQUENCE [LARGE SCALE GENOMIC DNA]</scope>
    <source>
        <strain evidence="3">ATCC 43989 / DSM 5975 / JCM 20966 / LMG 6465 / NBRC 14845 / NCIMB 13405 / ORS 571</strain>
    </source>
</reference>
<feature type="compositionally biased region" description="Low complexity" evidence="1">
    <location>
        <begin position="42"/>
        <end position="54"/>
    </location>
</feature>
<evidence type="ECO:0000313" key="2">
    <source>
        <dbReference type="EMBL" id="BAF86540.1"/>
    </source>
</evidence>
<feature type="compositionally biased region" description="Low complexity" evidence="1">
    <location>
        <begin position="76"/>
        <end position="99"/>
    </location>
</feature>
<dbReference type="HOGENOM" id="CLU_1745939_0_0_5"/>